<comment type="caution">
    <text evidence="1">The sequence shown here is derived from an EMBL/GenBank/DDBJ whole genome shotgun (WGS) entry which is preliminary data.</text>
</comment>
<dbReference type="GeneID" id="69000499"/>
<sequence length="367" mass="39150">MEDVSESSGTVAFAGFGGVTSAGLTAAQTVNAVLAGCPRLAHSRRHPSARTGEDIKVARLMCLDDAMSIEERIVALGRHALKEALDASRETLDAVPATRSRVPVLLALPPHRVGLASQAARRMAGEICDAHDGIDKAASRIFDTGHAGFLAALAAAGRLIRTRRYDACVVGSADSLADLDYLHWLEQSRRLKAPDAPFGFSAGEGAAFAVVHRADARADAGRPFVRIHEVGFDAEPDLWFEGQASQGHGLTSAIAQALAGRDAIDCCYGDLNGETWRSAEWDFASLRNGRQFRSPLDVRHPAEIWGDTGAASAALNCLLACSDLLGGVEDFRQVLVFASSDVNPWRASVVLERIDAGGSHDPDRYRQ</sequence>
<dbReference type="Gene3D" id="3.40.47.10">
    <property type="match status" value="1"/>
</dbReference>
<name>A0A2A4FLN0_9BURK</name>
<dbReference type="Proteomes" id="UP000217994">
    <property type="component" value="Unassembled WGS sequence"/>
</dbReference>
<dbReference type="EMBL" id="MTZU01000019">
    <property type="protein sequence ID" value="PCE33259.1"/>
    <property type="molecule type" value="Genomic_DNA"/>
</dbReference>
<protein>
    <recommendedName>
        <fullName evidence="3">Beta-ketoacyl synthase N-terminal domain-containing protein</fullName>
    </recommendedName>
</protein>
<organism evidence="1 2">
    <name type="scientific">Burkholderia ubonensis subsp. mesacidophila</name>
    <dbReference type="NCBI Taxonomy" id="265293"/>
    <lineage>
        <taxon>Bacteria</taxon>
        <taxon>Pseudomonadati</taxon>
        <taxon>Pseudomonadota</taxon>
        <taxon>Betaproteobacteria</taxon>
        <taxon>Burkholderiales</taxon>
        <taxon>Burkholderiaceae</taxon>
        <taxon>Burkholderia</taxon>
        <taxon>Burkholderia cepacia complex</taxon>
    </lineage>
</organism>
<proteinExistence type="predicted"/>
<accession>A0A2A4FLN0</accession>
<dbReference type="InterPro" id="IPR016039">
    <property type="entry name" value="Thiolase-like"/>
</dbReference>
<reference evidence="1 2" key="1">
    <citation type="submission" date="2017-01" db="EMBL/GenBank/DDBJ databases">
        <title>Whole-Genome Shotgun Sequencing of Two beta-Proteobacterial Species in Search of the Bulgecin Biosynthetic Cluster.</title>
        <authorList>
            <person name="Horsman M.E."/>
            <person name="Marous D.R."/>
            <person name="Li R."/>
            <person name="Oliver R.A."/>
            <person name="Byun B."/>
            <person name="Emrich S.J."/>
            <person name="Boggess B."/>
            <person name="Townsend C.A."/>
            <person name="Mobashery S."/>
        </authorList>
    </citation>
    <scope>NUCLEOTIDE SEQUENCE [LARGE SCALE GENOMIC DNA]</scope>
    <source>
        <strain evidence="1 2">ATCC 31433</strain>
    </source>
</reference>
<evidence type="ECO:0000313" key="1">
    <source>
        <dbReference type="EMBL" id="PCE33259.1"/>
    </source>
</evidence>
<gene>
    <name evidence="1" type="ORF">BZL54_05970</name>
</gene>
<evidence type="ECO:0000313" key="2">
    <source>
        <dbReference type="Proteomes" id="UP000217994"/>
    </source>
</evidence>
<dbReference type="GO" id="GO:0016746">
    <property type="term" value="F:acyltransferase activity"/>
    <property type="evidence" value="ECO:0007669"/>
    <property type="project" value="InterPro"/>
</dbReference>
<dbReference type="AlphaFoldDB" id="A0A2A4FLN0"/>
<dbReference type="RefSeq" id="WP_133117902.1">
    <property type="nucleotide sequence ID" value="NZ_CP020738.1"/>
</dbReference>
<dbReference type="SUPFAM" id="SSF53901">
    <property type="entry name" value="Thiolase-like"/>
    <property type="match status" value="1"/>
</dbReference>
<evidence type="ECO:0008006" key="3">
    <source>
        <dbReference type="Google" id="ProtNLM"/>
    </source>
</evidence>